<protein>
    <submittedName>
        <fullName evidence="1">Uncharacterized protein</fullName>
    </submittedName>
</protein>
<organism evidence="1 2">
    <name type="scientific">Clavelina lepadiformis</name>
    <name type="common">Light-bulb sea squirt</name>
    <name type="synonym">Ascidia lepadiformis</name>
    <dbReference type="NCBI Taxonomy" id="159417"/>
    <lineage>
        <taxon>Eukaryota</taxon>
        <taxon>Metazoa</taxon>
        <taxon>Chordata</taxon>
        <taxon>Tunicata</taxon>
        <taxon>Ascidiacea</taxon>
        <taxon>Aplousobranchia</taxon>
        <taxon>Clavelinidae</taxon>
        <taxon>Clavelina</taxon>
    </lineage>
</organism>
<name>A0ABP0GA14_CLALP</name>
<proteinExistence type="predicted"/>
<gene>
    <name evidence="1" type="ORF">CVLEPA_LOCUS19714</name>
</gene>
<dbReference type="EMBL" id="CAWYQH010000105">
    <property type="protein sequence ID" value="CAK8687649.1"/>
    <property type="molecule type" value="Genomic_DNA"/>
</dbReference>
<accession>A0ABP0GA14</accession>
<evidence type="ECO:0000313" key="2">
    <source>
        <dbReference type="Proteomes" id="UP001642483"/>
    </source>
</evidence>
<dbReference type="Proteomes" id="UP001642483">
    <property type="component" value="Unassembled WGS sequence"/>
</dbReference>
<keyword evidence="2" id="KW-1185">Reference proteome</keyword>
<sequence>SIHKTLVNILRPVRNFCNTLTNILRPVRTFCNTLINILRPVRTFCNTIINILRPVRTFCNTLINILRPVRTFCNTIINILRPVRTFCNTLINILRPVRTFCNTLINILRPVRTFCNHFAPYSSQGTLYDRFHKALYRTDFTRHFIGPIAFQPVGRYALVRLKKIAVRMTNAGFSALVDIKTKKRNCLHDETLDDLMRGALEQEVVPNWSEIARNIQQQPIHKALYKTDFTRHFIGPISQGTFWDLILHHIVHKALYRTDFTRHFIGPIILHHIVHKALYRTDFTRHFIGPIF</sequence>
<feature type="non-terminal residue" evidence="1">
    <location>
        <position position="1"/>
    </location>
</feature>
<evidence type="ECO:0000313" key="1">
    <source>
        <dbReference type="EMBL" id="CAK8687649.1"/>
    </source>
</evidence>
<comment type="caution">
    <text evidence="1">The sequence shown here is derived from an EMBL/GenBank/DDBJ whole genome shotgun (WGS) entry which is preliminary data.</text>
</comment>
<reference evidence="1 2" key="1">
    <citation type="submission" date="2024-02" db="EMBL/GenBank/DDBJ databases">
        <authorList>
            <person name="Daric V."/>
            <person name="Darras S."/>
        </authorList>
    </citation>
    <scope>NUCLEOTIDE SEQUENCE [LARGE SCALE GENOMIC DNA]</scope>
</reference>